<accession>A0A5E7EEE2</accession>
<name>A0A5E7EEE2_PSEFL</name>
<organism evidence="1 2">
    <name type="scientific">Pseudomonas fluorescens</name>
    <dbReference type="NCBI Taxonomy" id="294"/>
    <lineage>
        <taxon>Bacteria</taxon>
        <taxon>Pseudomonadati</taxon>
        <taxon>Pseudomonadota</taxon>
        <taxon>Gammaproteobacteria</taxon>
        <taxon>Pseudomonadales</taxon>
        <taxon>Pseudomonadaceae</taxon>
        <taxon>Pseudomonas</taxon>
    </lineage>
</organism>
<evidence type="ECO:0000313" key="1">
    <source>
        <dbReference type="EMBL" id="VVO24493.1"/>
    </source>
</evidence>
<dbReference type="AlphaFoldDB" id="A0A5E7EEE2"/>
<gene>
    <name evidence="1" type="ORF">PS710_04513</name>
</gene>
<dbReference type="EMBL" id="CABVHW010000018">
    <property type="protein sequence ID" value="VVO24493.1"/>
    <property type="molecule type" value="Genomic_DNA"/>
</dbReference>
<reference evidence="1 2" key="1">
    <citation type="submission" date="2019-09" db="EMBL/GenBank/DDBJ databases">
        <authorList>
            <person name="Chandra G."/>
            <person name="Truman W A."/>
        </authorList>
    </citation>
    <scope>NUCLEOTIDE SEQUENCE [LARGE SCALE GENOMIC DNA]</scope>
    <source>
        <strain evidence="1">PS710</strain>
    </source>
</reference>
<evidence type="ECO:0000313" key="2">
    <source>
        <dbReference type="Proteomes" id="UP000381093"/>
    </source>
</evidence>
<dbReference type="Proteomes" id="UP000381093">
    <property type="component" value="Unassembled WGS sequence"/>
</dbReference>
<proteinExistence type="predicted"/>
<dbReference type="RefSeq" id="WP_150766457.1">
    <property type="nucleotide sequence ID" value="NZ_CABVHW010000018.1"/>
</dbReference>
<protein>
    <submittedName>
        <fullName evidence="1">Uncharacterized protein</fullName>
    </submittedName>
</protein>
<sequence length="267" mass="29660">MLNDNQVHRALFTLPSIRQSTETVPAVQVLPTQKTVTGDKEVDAVIWLREVINTGQQGAIAVALDASKKIKTPLKEIEARYVEHVKRSSGGNPFAVMFSFGFSDLEGLAAKALETAALASEAHARFPGETIWEDTPAEQFCGRALKRCKGFKDYINNDKAEVAKRFHKHAGLMPNTLSDCLHEIEYWNRLQELRNAAGEWGDGMHEAIAREWFVEELLTVIPPRSLEEAMQVLDYADSAESIEHDQLIAIARNLISVPKGVSHANEA</sequence>